<keyword evidence="2" id="KW-1185">Reference proteome</keyword>
<name>A0A936ZXN3_9BURK</name>
<organism evidence="1 2">
    <name type="scientific">Ramlibacter aurantiacus</name>
    <dbReference type="NCBI Taxonomy" id="2801330"/>
    <lineage>
        <taxon>Bacteria</taxon>
        <taxon>Pseudomonadati</taxon>
        <taxon>Pseudomonadota</taxon>
        <taxon>Betaproteobacteria</taxon>
        <taxon>Burkholderiales</taxon>
        <taxon>Comamonadaceae</taxon>
        <taxon>Ramlibacter</taxon>
    </lineage>
</organism>
<gene>
    <name evidence="1" type="ORF">JI739_18695</name>
</gene>
<comment type="caution">
    <text evidence="1">The sequence shown here is derived from an EMBL/GenBank/DDBJ whole genome shotgun (WGS) entry which is preliminary data.</text>
</comment>
<sequence>MAWLIQLSEAGPCALGDIVNILVLAPGDSLEDLSSELGFSLEEEAPENVEIYAGWFELTFIVNGEGFGYWVFVPKSPGTDCNLLAYCLRHCPSGEDAP</sequence>
<proteinExistence type="predicted"/>
<accession>A0A936ZXN3</accession>
<reference evidence="1" key="1">
    <citation type="submission" date="2021-01" db="EMBL/GenBank/DDBJ databases">
        <title>Ramlibacter sp. strain AW1 16S ribosomal RNA gene Genome sequencing and assembly.</title>
        <authorList>
            <person name="Kang M."/>
        </authorList>
    </citation>
    <scope>NUCLEOTIDE SEQUENCE</scope>
    <source>
        <strain evidence="1">AW1</strain>
    </source>
</reference>
<dbReference type="Proteomes" id="UP000613011">
    <property type="component" value="Unassembled WGS sequence"/>
</dbReference>
<dbReference type="EMBL" id="JAEQNA010000008">
    <property type="protein sequence ID" value="MBL0422384.1"/>
    <property type="molecule type" value="Genomic_DNA"/>
</dbReference>
<dbReference type="AlphaFoldDB" id="A0A936ZXN3"/>
<evidence type="ECO:0000313" key="2">
    <source>
        <dbReference type="Proteomes" id="UP000613011"/>
    </source>
</evidence>
<evidence type="ECO:0000313" key="1">
    <source>
        <dbReference type="EMBL" id="MBL0422384.1"/>
    </source>
</evidence>
<protein>
    <submittedName>
        <fullName evidence="1">Uncharacterized protein</fullName>
    </submittedName>
</protein>